<dbReference type="InterPro" id="IPR004908">
    <property type="entry name" value="ATPase_V1-cplx_hsu"/>
</dbReference>
<dbReference type="Gene3D" id="1.25.10.10">
    <property type="entry name" value="Leucine-rich Repeat Variant"/>
    <property type="match status" value="1"/>
</dbReference>
<dbReference type="EMBL" id="UZAM01009621">
    <property type="protein sequence ID" value="VDP09670.1"/>
    <property type="molecule type" value="Genomic_DNA"/>
</dbReference>
<dbReference type="InterPro" id="IPR011989">
    <property type="entry name" value="ARM-like"/>
</dbReference>
<dbReference type="GO" id="GO:0046961">
    <property type="term" value="F:proton-transporting ATPase activity, rotational mechanism"/>
    <property type="evidence" value="ECO:0007669"/>
    <property type="project" value="InterPro"/>
</dbReference>
<evidence type="ECO:0000313" key="1">
    <source>
        <dbReference type="EMBL" id="VDP09670.1"/>
    </source>
</evidence>
<name>A0A183IRN5_9BILA</name>
<protein>
    <submittedName>
        <fullName evidence="3">V-ATPase_H_C domain-containing protein</fullName>
    </submittedName>
</protein>
<evidence type="ECO:0000313" key="2">
    <source>
        <dbReference type="Proteomes" id="UP000270296"/>
    </source>
</evidence>
<dbReference type="PANTHER" id="PTHR10698">
    <property type="entry name" value="V-TYPE PROTON ATPASE SUBUNIT H"/>
    <property type="match status" value="1"/>
</dbReference>
<dbReference type="OrthoDB" id="10263554at2759"/>
<reference evidence="3" key="1">
    <citation type="submission" date="2016-06" db="UniProtKB">
        <authorList>
            <consortium name="WormBaseParasite"/>
        </authorList>
    </citation>
    <scope>IDENTIFICATION</scope>
</reference>
<dbReference type="SUPFAM" id="SSF48371">
    <property type="entry name" value="ARM repeat"/>
    <property type="match status" value="1"/>
</dbReference>
<dbReference type="WBParaSite" id="SBAD_0000652501-mRNA-1">
    <property type="protein sequence ID" value="SBAD_0000652501-mRNA-1"/>
    <property type="gene ID" value="SBAD_0000652501"/>
</dbReference>
<dbReference type="GO" id="GO:0005765">
    <property type="term" value="C:lysosomal membrane"/>
    <property type="evidence" value="ECO:0007669"/>
    <property type="project" value="TreeGrafter"/>
</dbReference>
<dbReference type="Pfam" id="PF03224">
    <property type="entry name" value="V-ATPase_H_N"/>
    <property type="match status" value="1"/>
</dbReference>
<dbReference type="InterPro" id="IPR016024">
    <property type="entry name" value="ARM-type_fold"/>
</dbReference>
<evidence type="ECO:0000313" key="3">
    <source>
        <dbReference type="WBParaSite" id="SBAD_0000652501-mRNA-1"/>
    </source>
</evidence>
<sequence length="230" mass="26655">MNADPKGKSLTVADTVSPERMQAIQDELERHSKDTIMATSKLHMESMQVRANRPNWKSYLQSNMISQDDYNFITAYEITKGDEHKSLIDNNKIQCAKTFISLMSNISKDQTVRCVLIMIDDMLKEDPTRVQIFANYARKERQSVWSPFLAMLNRSDGFIINQVSIIIAKMACFSQELMDGADLTYYLVWLKDRLKSPGNEYLQTTARCLQMMLRIDEYRYAFVNLECVNT</sequence>
<keyword evidence="2" id="KW-1185">Reference proteome</keyword>
<organism evidence="3">
    <name type="scientific">Soboliphyme baturini</name>
    <dbReference type="NCBI Taxonomy" id="241478"/>
    <lineage>
        <taxon>Eukaryota</taxon>
        <taxon>Metazoa</taxon>
        <taxon>Ecdysozoa</taxon>
        <taxon>Nematoda</taxon>
        <taxon>Enoplea</taxon>
        <taxon>Dorylaimia</taxon>
        <taxon>Dioctophymatida</taxon>
        <taxon>Dioctophymatoidea</taxon>
        <taxon>Soboliphymatidae</taxon>
        <taxon>Soboliphyme</taxon>
    </lineage>
</organism>
<dbReference type="PANTHER" id="PTHR10698:SF0">
    <property type="entry name" value="V-TYPE PROTON ATPASE SUBUNIT H"/>
    <property type="match status" value="1"/>
</dbReference>
<dbReference type="Proteomes" id="UP000270296">
    <property type="component" value="Unassembled WGS sequence"/>
</dbReference>
<reference evidence="1 2" key="2">
    <citation type="submission" date="2018-11" db="EMBL/GenBank/DDBJ databases">
        <authorList>
            <consortium name="Pathogen Informatics"/>
        </authorList>
    </citation>
    <scope>NUCLEOTIDE SEQUENCE [LARGE SCALE GENOMIC DNA]</scope>
</reference>
<accession>A0A183IRN5</accession>
<proteinExistence type="predicted"/>
<dbReference type="GO" id="GO:0000221">
    <property type="term" value="C:vacuolar proton-transporting V-type ATPase, V1 domain"/>
    <property type="evidence" value="ECO:0007669"/>
    <property type="project" value="InterPro"/>
</dbReference>
<gene>
    <name evidence="1" type="ORF">SBAD_LOCUS6282</name>
</gene>
<dbReference type="AlphaFoldDB" id="A0A183IRN5"/>